<accession>A0A0W8CA66</accession>
<evidence type="ECO:0000313" key="2">
    <source>
        <dbReference type="EMBL" id="KUF80989.1"/>
    </source>
</evidence>
<organism evidence="2 4">
    <name type="scientific">Phytophthora nicotianae</name>
    <name type="common">Potato buckeye rot agent</name>
    <name type="synonym">Phytophthora parasitica</name>
    <dbReference type="NCBI Taxonomy" id="4792"/>
    <lineage>
        <taxon>Eukaryota</taxon>
        <taxon>Sar</taxon>
        <taxon>Stramenopiles</taxon>
        <taxon>Oomycota</taxon>
        <taxon>Peronosporomycetes</taxon>
        <taxon>Peronosporales</taxon>
        <taxon>Peronosporaceae</taxon>
        <taxon>Phytophthora</taxon>
    </lineage>
</organism>
<name>A0A0W8CA66_PHYNI</name>
<dbReference type="InterPro" id="IPR035901">
    <property type="entry name" value="GIY-YIG_endonuc_sf"/>
</dbReference>
<feature type="domain" description="GIY-YIG" evidence="1">
    <location>
        <begin position="2"/>
        <end position="98"/>
    </location>
</feature>
<dbReference type="Pfam" id="PF01541">
    <property type="entry name" value="GIY-YIG"/>
    <property type="match status" value="1"/>
</dbReference>
<evidence type="ECO:0000259" key="1">
    <source>
        <dbReference type="SMART" id="SM00465"/>
    </source>
</evidence>
<dbReference type="AlphaFoldDB" id="A0A0W8CA66"/>
<dbReference type="Proteomes" id="UP000052943">
    <property type="component" value="Unassembled WGS sequence"/>
</dbReference>
<sequence>MIGTIYETTNRDRSVVYVGSTIQQVNDRWSTHKSDYKRWLEGESNNNCSIFHFFKQYGIESFDIEAIEEYEVKSADELRQFEQLVSDKTNCVNKKRASTGLDRSNYDKLYYEKYRDMINEKINCECGGIYTRKNRYVHVKTMRHREWQSTQ</sequence>
<comment type="caution">
    <text evidence="2">The sequence shown here is derived from an EMBL/GenBank/DDBJ whole genome shotgun (WGS) entry which is preliminary data.</text>
</comment>
<evidence type="ECO:0000313" key="4">
    <source>
        <dbReference type="Proteomes" id="UP000052943"/>
    </source>
</evidence>
<dbReference type="InterPro" id="IPR000305">
    <property type="entry name" value="GIY-YIG_endonuc"/>
</dbReference>
<reference evidence="2 4" key="1">
    <citation type="submission" date="2015-11" db="EMBL/GenBank/DDBJ databases">
        <title>Genomes and virulence difference between two physiological races of Phytophthora nicotianae.</title>
        <authorList>
            <person name="Liu H."/>
            <person name="Ma X."/>
            <person name="Yu H."/>
            <person name="Fang D."/>
            <person name="Li Y."/>
            <person name="Wang X."/>
            <person name="Wang W."/>
            <person name="Dong Y."/>
            <person name="Xiao B."/>
        </authorList>
    </citation>
    <scope>NUCLEOTIDE SEQUENCE [LARGE SCALE GENOMIC DNA]</scope>
    <source>
        <strain evidence="2">Race 0</strain>
        <strain evidence="4">race 0</strain>
    </source>
</reference>
<evidence type="ECO:0000313" key="3">
    <source>
        <dbReference type="EMBL" id="KUF83607.1"/>
    </source>
</evidence>
<dbReference type="SUPFAM" id="SSF82771">
    <property type="entry name" value="GIY-YIG endonuclease"/>
    <property type="match status" value="1"/>
</dbReference>
<dbReference type="Gene3D" id="3.40.1440.10">
    <property type="entry name" value="GIY-YIG endonuclease"/>
    <property type="match status" value="1"/>
</dbReference>
<gene>
    <name evidence="3" type="ORF">AM587_10000848</name>
    <name evidence="2" type="ORF">AM587_10005550</name>
</gene>
<protein>
    <recommendedName>
        <fullName evidence="1">GIY-YIG domain-containing protein</fullName>
    </recommendedName>
</protein>
<dbReference type="SMART" id="SM00465">
    <property type="entry name" value="GIYc"/>
    <property type="match status" value="1"/>
</dbReference>
<proteinExistence type="predicted"/>
<dbReference type="EMBL" id="LNFO01003160">
    <property type="protein sequence ID" value="KUF83607.1"/>
    <property type="molecule type" value="Genomic_DNA"/>
</dbReference>
<dbReference type="EMBL" id="LNFO01004452">
    <property type="protein sequence ID" value="KUF80989.1"/>
    <property type="molecule type" value="Genomic_DNA"/>
</dbReference>